<evidence type="ECO:0000313" key="2">
    <source>
        <dbReference type="EMBL" id="MCX3263554.1"/>
    </source>
</evidence>
<keyword evidence="1" id="KW-0732">Signal</keyword>
<dbReference type="Proteomes" id="UP001142592">
    <property type="component" value="Unassembled WGS sequence"/>
</dbReference>
<dbReference type="AlphaFoldDB" id="A0A9X3D9K6"/>
<feature type="signal peptide" evidence="1">
    <location>
        <begin position="1"/>
        <end position="20"/>
    </location>
</feature>
<dbReference type="EMBL" id="JAPJUH010000001">
    <property type="protein sequence ID" value="MCX3263554.1"/>
    <property type="molecule type" value="Genomic_DNA"/>
</dbReference>
<proteinExistence type="predicted"/>
<protein>
    <recommendedName>
        <fullName evidence="4">Outer membrane protein beta-barrel domain-containing protein</fullName>
    </recommendedName>
</protein>
<reference evidence="2" key="1">
    <citation type="submission" date="2022-11" db="EMBL/GenBank/DDBJ databases">
        <authorList>
            <person name="Graham C."/>
            <person name="Newman J.D."/>
        </authorList>
    </citation>
    <scope>NUCLEOTIDE SEQUENCE</scope>
    <source>
        <strain evidence="2">DSM 19486</strain>
    </source>
</reference>
<comment type="caution">
    <text evidence="2">The sequence shown here is derived from an EMBL/GenBank/DDBJ whole genome shotgun (WGS) entry which is preliminary data.</text>
</comment>
<keyword evidence="3" id="KW-1185">Reference proteome</keyword>
<evidence type="ECO:0008006" key="4">
    <source>
        <dbReference type="Google" id="ProtNLM"/>
    </source>
</evidence>
<gene>
    <name evidence="2" type="ORF">OQZ29_02300</name>
</gene>
<organism evidence="2 3">
    <name type="scientific">Pedobacter agri</name>
    <dbReference type="NCBI Taxonomy" id="454586"/>
    <lineage>
        <taxon>Bacteria</taxon>
        <taxon>Pseudomonadati</taxon>
        <taxon>Bacteroidota</taxon>
        <taxon>Sphingobacteriia</taxon>
        <taxon>Sphingobacteriales</taxon>
        <taxon>Sphingobacteriaceae</taxon>
        <taxon>Pedobacter</taxon>
    </lineage>
</organism>
<accession>A0A9X3D9K6</accession>
<name>A0A9X3D9K6_9SPHI</name>
<evidence type="ECO:0000313" key="3">
    <source>
        <dbReference type="Proteomes" id="UP001142592"/>
    </source>
</evidence>
<sequence length="180" mass="20185">MLRKIILFSFFSFVFSPAFSQVPRKVSLYLFSQYNKTLSDQTKGNNPWGFGLGMQATANTKTKLKPMLEITADWYLEDDKVLRLSPDGSFPTQDHTVNKMINVFAGTTFSPIPEIYTIIAAGPSFIGDQVLLGIKPTFGFYFSKSQRLTAKLAYIHIFNRDKLSAKDFGTLSIGVGVKLF</sequence>
<evidence type="ECO:0000256" key="1">
    <source>
        <dbReference type="SAM" id="SignalP"/>
    </source>
</evidence>
<feature type="chain" id="PRO_5040758507" description="Outer membrane protein beta-barrel domain-containing protein" evidence="1">
    <location>
        <begin position="21"/>
        <end position="180"/>
    </location>
</feature>
<dbReference type="RefSeq" id="WP_266268417.1">
    <property type="nucleotide sequence ID" value="NZ_JAPJUH010000001.1"/>
</dbReference>